<evidence type="ECO:0000313" key="3">
    <source>
        <dbReference type="Proteomes" id="UP000179920"/>
    </source>
</evidence>
<protein>
    <submittedName>
        <fullName evidence="2">Uncharacterized protein</fullName>
    </submittedName>
</protein>
<dbReference type="OrthoDB" id="2591256at2759"/>
<name>A0A1K0H703_9BASI</name>
<dbReference type="EMBL" id="LT558118">
    <property type="protein sequence ID" value="SAM71342.1"/>
    <property type="molecule type" value="Genomic_DNA"/>
</dbReference>
<dbReference type="AlphaFoldDB" id="A0A1K0H703"/>
<accession>A0A1K0H703</accession>
<dbReference type="Proteomes" id="UP000179920">
    <property type="component" value="Chromosome II"/>
</dbReference>
<evidence type="ECO:0000313" key="2">
    <source>
        <dbReference type="EMBL" id="SAM71342.1"/>
    </source>
</evidence>
<organism evidence="2 3">
    <name type="scientific">Ustilago bromivora</name>
    <dbReference type="NCBI Taxonomy" id="307758"/>
    <lineage>
        <taxon>Eukaryota</taxon>
        <taxon>Fungi</taxon>
        <taxon>Dikarya</taxon>
        <taxon>Basidiomycota</taxon>
        <taxon>Ustilaginomycotina</taxon>
        <taxon>Ustilaginomycetes</taxon>
        <taxon>Ustilaginales</taxon>
        <taxon>Ustilaginaceae</taxon>
        <taxon>Ustilago</taxon>
    </lineage>
</organism>
<feature type="region of interest" description="Disordered" evidence="1">
    <location>
        <begin position="143"/>
        <end position="167"/>
    </location>
</feature>
<feature type="compositionally biased region" description="Low complexity" evidence="1">
    <location>
        <begin position="154"/>
        <end position="163"/>
    </location>
</feature>
<evidence type="ECO:0000256" key="1">
    <source>
        <dbReference type="SAM" id="MobiDB-lite"/>
    </source>
</evidence>
<sequence length="216" mass="23267">MNNKTLTPFATESVLGGVLERINIASGQVFHEETIGDYATFVNIADGQPESDLAEAAERYATVWEQEAPKFFQYNVTADQAQEWLQGYVQRDNLSDSLLYGLGSLNGSSSSATSSNSNNSACAGGMQRRWGGVTFGREAEFSLLTPRQEANDTGSGSSRSNSSTVAANQTTTLYGPSLLEDGTVVPVMNSDLSFNLLYSRRPSRSLIQSVITALQP</sequence>
<gene>
    <name evidence="2" type="ORF">UBRO_20478</name>
</gene>
<proteinExistence type="predicted"/>
<reference evidence="3" key="1">
    <citation type="submission" date="2016-04" db="EMBL/GenBank/DDBJ databases">
        <authorList>
            <person name="Guldener U."/>
            <person name="Guldener U."/>
        </authorList>
    </citation>
    <scope>NUCLEOTIDE SEQUENCE [LARGE SCALE GENOMIC DNA]</scope>
    <source>
        <strain evidence="3">UB2112</strain>
    </source>
</reference>